<accession>A0ABQ3S658</accession>
<dbReference type="Proteomes" id="UP000649259">
    <property type="component" value="Unassembled WGS sequence"/>
</dbReference>
<evidence type="ECO:0008006" key="3">
    <source>
        <dbReference type="Google" id="ProtNLM"/>
    </source>
</evidence>
<evidence type="ECO:0000313" key="2">
    <source>
        <dbReference type="Proteomes" id="UP000649259"/>
    </source>
</evidence>
<comment type="caution">
    <text evidence="1">The sequence shown here is derived from an EMBL/GenBank/DDBJ whole genome shotgun (WGS) entry which is preliminary data.</text>
</comment>
<gene>
    <name evidence="1" type="ORF">Saso_52630</name>
</gene>
<name>A0ABQ3S658_9ACTN</name>
<dbReference type="InterPro" id="IPR037883">
    <property type="entry name" value="Knr4/Smi1-like_sf"/>
</dbReference>
<dbReference type="EMBL" id="BNEB01000005">
    <property type="protein sequence ID" value="GHI63613.1"/>
    <property type="molecule type" value="Genomic_DNA"/>
</dbReference>
<proteinExistence type="predicted"/>
<reference evidence="2" key="1">
    <citation type="submission" date="2023-07" db="EMBL/GenBank/DDBJ databases">
        <title>Whole genome shotgun sequence of Streptomyces cacaoi subsp. asoensis NBRC 13813.</title>
        <authorList>
            <person name="Komaki H."/>
            <person name="Tamura T."/>
        </authorList>
    </citation>
    <scope>NUCLEOTIDE SEQUENCE [LARGE SCALE GENOMIC DNA]</scope>
    <source>
        <strain evidence="2">NBRC 13813</strain>
    </source>
</reference>
<dbReference type="SUPFAM" id="SSF160631">
    <property type="entry name" value="SMI1/KNR4-like"/>
    <property type="match status" value="1"/>
</dbReference>
<organism evidence="1 2">
    <name type="scientific">Streptomyces asoensis</name>
    <dbReference type="NCBI Taxonomy" id="249586"/>
    <lineage>
        <taxon>Bacteria</taxon>
        <taxon>Bacillati</taxon>
        <taxon>Actinomycetota</taxon>
        <taxon>Actinomycetes</taxon>
        <taxon>Kitasatosporales</taxon>
        <taxon>Streptomycetaceae</taxon>
        <taxon>Streptomyces</taxon>
    </lineage>
</organism>
<protein>
    <recommendedName>
        <fullName evidence="3">Knr4/Smi1-like domain-containing protein</fullName>
    </recommendedName>
</protein>
<keyword evidence="2" id="KW-1185">Reference proteome</keyword>
<evidence type="ECO:0000313" key="1">
    <source>
        <dbReference type="EMBL" id="GHI63613.1"/>
    </source>
</evidence>
<sequence>MALARPAGHRWIGGEDRRRWIVEQWMSSLDELRALLGEPVGQEAHSRDWDEVEQYVGSALPSDFKAFLDAYGSGTVRPSFEPF</sequence>